<name>A0A2Z3H7B1_9BACT</name>
<keyword evidence="5 7" id="KW-0805">Transcription regulation</keyword>
<dbReference type="InterPro" id="IPR025249">
    <property type="entry name" value="TF_NusA_KH_1st"/>
</dbReference>
<dbReference type="InterPro" id="IPR010995">
    <property type="entry name" value="DNA_repair_Rad51/TF_NusA_a-hlx"/>
</dbReference>
<evidence type="ECO:0000256" key="3">
    <source>
        <dbReference type="ARBA" id="ARBA00022814"/>
    </source>
</evidence>
<dbReference type="InterPro" id="IPR003029">
    <property type="entry name" value="S1_domain"/>
</dbReference>
<dbReference type="RefSeq" id="WP_010048046.1">
    <property type="nucleotide sequence ID" value="NZ_CP025958.1"/>
</dbReference>
<dbReference type="GO" id="GO:0000166">
    <property type="term" value="F:nucleotide binding"/>
    <property type="evidence" value="ECO:0007669"/>
    <property type="project" value="InterPro"/>
</dbReference>
<evidence type="ECO:0000256" key="2">
    <source>
        <dbReference type="ARBA" id="ARBA00022490"/>
    </source>
</evidence>
<dbReference type="InterPro" id="IPR058582">
    <property type="entry name" value="KH_NusA_2nd"/>
</dbReference>
<evidence type="ECO:0000313" key="11">
    <source>
        <dbReference type="Proteomes" id="UP000245802"/>
    </source>
</evidence>
<dbReference type="GO" id="GO:0003723">
    <property type="term" value="F:RNA binding"/>
    <property type="evidence" value="ECO:0007669"/>
    <property type="project" value="UniProtKB-UniRule"/>
</dbReference>
<feature type="domain" description="S1 motif" evidence="9">
    <location>
        <begin position="111"/>
        <end position="175"/>
    </location>
</feature>
<dbReference type="KEGG" id="gog:C1280_34785"/>
<evidence type="ECO:0000313" key="10">
    <source>
        <dbReference type="EMBL" id="AWM41658.1"/>
    </source>
</evidence>
<dbReference type="InterPro" id="IPR036555">
    <property type="entry name" value="NusA_N_sf"/>
</dbReference>
<evidence type="ECO:0000256" key="4">
    <source>
        <dbReference type="ARBA" id="ARBA00022884"/>
    </source>
</evidence>
<dbReference type="Pfam" id="PF08529">
    <property type="entry name" value="NusA_N"/>
    <property type="match status" value="2"/>
</dbReference>
<feature type="compositionally biased region" description="Basic and acidic residues" evidence="8">
    <location>
        <begin position="481"/>
        <end position="497"/>
    </location>
</feature>
<dbReference type="Pfam" id="PF26594">
    <property type="entry name" value="KH_NusA_2nd"/>
    <property type="match status" value="1"/>
</dbReference>
<dbReference type="FunFam" id="3.30.300.20:FF:000005">
    <property type="entry name" value="Transcription termination/antitermination protein NusA"/>
    <property type="match status" value="1"/>
</dbReference>
<dbReference type="GO" id="GO:0005829">
    <property type="term" value="C:cytosol"/>
    <property type="evidence" value="ECO:0007669"/>
    <property type="project" value="TreeGrafter"/>
</dbReference>
<dbReference type="InterPro" id="IPR013735">
    <property type="entry name" value="TF_NusA_N"/>
</dbReference>
<evidence type="ECO:0000256" key="1">
    <source>
        <dbReference type="ARBA" id="ARBA00022472"/>
    </source>
</evidence>
<keyword evidence="6 7" id="KW-0804">Transcription</keyword>
<dbReference type="PANTHER" id="PTHR22648">
    <property type="entry name" value="TRANSCRIPTION TERMINATION FACTOR NUSA"/>
    <property type="match status" value="1"/>
</dbReference>
<dbReference type="Gene3D" id="2.40.50.140">
    <property type="entry name" value="Nucleic acid-binding proteins"/>
    <property type="match status" value="1"/>
</dbReference>
<dbReference type="PROSITE" id="PS50126">
    <property type="entry name" value="S1"/>
    <property type="match status" value="1"/>
</dbReference>
<dbReference type="EMBL" id="CP025958">
    <property type="protein sequence ID" value="AWM41658.1"/>
    <property type="molecule type" value="Genomic_DNA"/>
</dbReference>
<feature type="compositionally biased region" description="Basic and acidic residues" evidence="8">
    <location>
        <begin position="404"/>
        <end position="422"/>
    </location>
</feature>
<dbReference type="InterPro" id="IPR010213">
    <property type="entry name" value="TF_NusA"/>
</dbReference>
<comment type="function">
    <text evidence="7">Participates in both transcription termination and antitermination.</text>
</comment>
<evidence type="ECO:0000256" key="6">
    <source>
        <dbReference type="ARBA" id="ARBA00023163"/>
    </source>
</evidence>
<protein>
    <recommendedName>
        <fullName evidence="7">Transcription termination/antitermination protein NusA</fullName>
    </recommendedName>
</protein>
<comment type="subunit">
    <text evidence="7">Monomer. Binds directly to the core enzyme of the DNA-dependent RNA polymerase and to nascent RNA.</text>
</comment>
<evidence type="ECO:0000256" key="8">
    <source>
        <dbReference type="SAM" id="MobiDB-lite"/>
    </source>
</evidence>
<dbReference type="CDD" id="cd22529">
    <property type="entry name" value="KH-II_NusA_rpt2"/>
    <property type="match status" value="1"/>
</dbReference>
<keyword evidence="4 7" id="KW-0694">RNA-binding</keyword>
<dbReference type="Proteomes" id="UP000245802">
    <property type="component" value="Chromosome"/>
</dbReference>
<dbReference type="InterPro" id="IPR030842">
    <property type="entry name" value="TF_NusA_bacterial"/>
</dbReference>
<proteinExistence type="inferred from homology"/>
<dbReference type="GO" id="GO:0031564">
    <property type="term" value="P:transcription antitermination"/>
    <property type="evidence" value="ECO:0007669"/>
    <property type="project" value="UniProtKB-UniRule"/>
</dbReference>
<comment type="similarity">
    <text evidence="7">Belongs to the NusA family.</text>
</comment>
<dbReference type="SUPFAM" id="SSF54814">
    <property type="entry name" value="Prokaryotic type KH domain (KH-domain type II)"/>
    <property type="match status" value="2"/>
</dbReference>
<dbReference type="SUPFAM" id="SSF50249">
    <property type="entry name" value="Nucleic acid-binding proteins"/>
    <property type="match status" value="1"/>
</dbReference>
<dbReference type="SMART" id="SM00316">
    <property type="entry name" value="S1"/>
    <property type="match status" value="1"/>
</dbReference>
<dbReference type="Gene3D" id="3.30.300.20">
    <property type="match status" value="2"/>
</dbReference>
<dbReference type="CDD" id="cd04455">
    <property type="entry name" value="S1_NusA"/>
    <property type="match status" value="1"/>
</dbReference>
<feature type="region of interest" description="Disordered" evidence="8">
    <location>
        <begin position="404"/>
        <end position="497"/>
    </location>
</feature>
<keyword evidence="2 7" id="KW-0963">Cytoplasm</keyword>
<feature type="compositionally biased region" description="Low complexity" evidence="8">
    <location>
        <begin position="443"/>
        <end position="460"/>
    </location>
</feature>
<dbReference type="InterPro" id="IPR015946">
    <property type="entry name" value="KH_dom-like_a/b"/>
</dbReference>
<evidence type="ECO:0000256" key="5">
    <source>
        <dbReference type="ARBA" id="ARBA00023015"/>
    </source>
</evidence>
<reference evidence="10 11" key="1">
    <citation type="submission" date="2018-01" db="EMBL/GenBank/DDBJ databases">
        <title>G. obscuriglobus.</title>
        <authorList>
            <person name="Franke J."/>
            <person name="Blomberg W."/>
            <person name="Selmecki A."/>
        </authorList>
    </citation>
    <scope>NUCLEOTIDE SEQUENCE [LARGE SCALE GENOMIC DNA]</scope>
    <source>
        <strain evidence="10 11">DSM 5831</strain>
    </source>
</reference>
<sequence>MAIKKEKDTGTLILELVDKLHEERKIAKDVIFKGISSAIQVAAERHFQVEEGVFVSIDEATGHIVAKYGDQELDPITLGRIAAQSAKQMIIQKIREAESDTVFTEFTGKKYELLVGTVTRVDAGTAIVSLGKSEALLPRSEQIPGETHHVGERVKAIIMEVRKQGNRVKIVLSRAHPEFVKALFEEEIPEIDERIIDIRAVAREAGYRSKVAVTSIDMKVDAVGACVGVRGSRIKNVIEELNGERIDIVRWNDALQVLIPNALQPAQISDVFTYPKLGRAIVLVTDDQLSLAIGRRGQNVRLASKLVGWDIEIMTHDELAEALERAERWFGQLPHASPELTNALIEEGFLSYNDITMTDDEGLAEFTGLTQEAADEVVMYAEEYADVMERSVEEERRQAELAAKEARLQEQADADAQARAEEEAQAAAEVGLTEGALNPDATGEVGVTDEAVEVAAGAESGEIDAAAEPDVVAEASTSGEVTDRSADAPSDADKPAE</sequence>
<dbReference type="Pfam" id="PF00575">
    <property type="entry name" value="S1"/>
    <property type="match status" value="1"/>
</dbReference>
<dbReference type="AlphaFoldDB" id="A0A2Z3H7B1"/>
<keyword evidence="3 7" id="KW-0889">Transcription antitermination</keyword>
<dbReference type="Pfam" id="PF13184">
    <property type="entry name" value="KH_NusA_1st"/>
    <property type="match status" value="1"/>
</dbReference>
<gene>
    <name evidence="7 10" type="primary">nusA</name>
    <name evidence="10" type="ORF">C1280_34785</name>
</gene>
<dbReference type="Gene3D" id="3.30.1480.10">
    <property type="entry name" value="NusA, N-terminal domain"/>
    <property type="match status" value="1"/>
</dbReference>
<organism evidence="10 11">
    <name type="scientific">Gemmata obscuriglobus</name>
    <dbReference type="NCBI Taxonomy" id="114"/>
    <lineage>
        <taxon>Bacteria</taxon>
        <taxon>Pseudomonadati</taxon>
        <taxon>Planctomycetota</taxon>
        <taxon>Planctomycetia</taxon>
        <taxon>Gemmatales</taxon>
        <taxon>Gemmataceae</taxon>
        <taxon>Gemmata</taxon>
    </lineage>
</organism>
<dbReference type="PROSITE" id="PS50084">
    <property type="entry name" value="KH_TYPE_1"/>
    <property type="match status" value="1"/>
</dbReference>
<dbReference type="PANTHER" id="PTHR22648:SF0">
    <property type="entry name" value="TRANSCRIPTION TERMINATION_ANTITERMINATION PROTEIN NUSA"/>
    <property type="match status" value="1"/>
</dbReference>
<dbReference type="GO" id="GO:0003700">
    <property type="term" value="F:DNA-binding transcription factor activity"/>
    <property type="evidence" value="ECO:0007669"/>
    <property type="project" value="InterPro"/>
</dbReference>
<keyword evidence="1 7" id="KW-0806">Transcription termination</keyword>
<dbReference type="NCBIfam" id="TIGR01953">
    <property type="entry name" value="NusA"/>
    <property type="match status" value="1"/>
</dbReference>
<dbReference type="InterPro" id="IPR012340">
    <property type="entry name" value="NA-bd_OB-fold"/>
</dbReference>
<dbReference type="GO" id="GO:0006353">
    <property type="term" value="P:DNA-templated transcription termination"/>
    <property type="evidence" value="ECO:0007669"/>
    <property type="project" value="UniProtKB-UniRule"/>
</dbReference>
<dbReference type="CDD" id="cd02134">
    <property type="entry name" value="KH-II_NusA_rpt1"/>
    <property type="match status" value="1"/>
</dbReference>
<dbReference type="OrthoDB" id="9807233at2"/>
<comment type="subcellular location">
    <subcellularLocation>
        <location evidence="7">Cytoplasm</location>
    </subcellularLocation>
</comment>
<dbReference type="SUPFAM" id="SSF69705">
    <property type="entry name" value="Transcription factor NusA, N-terminal domain"/>
    <property type="match status" value="1"/>
</dbReference>
<dbReference type="InterPro" id="IPR009019">
    <property type="entry name" value="KH_sf_prok-type"/>
</dbReference>
<dbReference type="FunFam" id="3.30.300.20:FF:000002">
    <property type="entry name" value="Transcription termination/antitermination protein NusA"/>
    <property type="match status" value="1"/>
</dbReference>
<keyword evidence="11" id="KW-1185">Reference proteome</keyword>
<dbReference type="HAMAP" id="MF_00945_B">
    <property type="entry name" value="NusA_B"/>
    <property type="match status" value="1"/>
</dbReference>
<evidence type="ECO:0000259" key="9">
    <source>
        <dbReference type="PROSITE" id="PS50126"/>
    </source>
</evidence>
<evidence type="ECO:0000256" key="7">
    <source>
        <dbReference type="HAMAP-Rule" id="MF_00945"/>
    </source>
</evidence>
<accession>A0A2Z3H7B1</accession>
<dbReference type="SUPFAM" id="SSF47794">
    <property type="entry name" value="Rad51 N-terminal domain-like"/>
    <property type="match status" value="1"/>
</dbReference>